<keyword evidence="3" id="KW-1185">Reference proteome</keyword>
<sequence length="156" mass="18135">MTYVGLSSQDGDRITDRMNSMKKIIVGMIALSLLAACQYKTDKKATSEMEVSKLQELYKNETNQLSIYKNNTIRKNDTIYNNDTFELIEKEKNDSKVVKGNVNYERGFEDDEDATVYVLNFDKPSEERYFVRFSDNDSIMFLLDKNKKSATLYRAQ</sequence>
<keyword evidence="1" id="KW-0175">Coiled coil</keyword>
<dbReference type="Proteomes" id="UP000016584">
    <property type="component" value="Unassembled WGS sequence"/>
</dbReference>
<dbReference type="EMBL" id="ATDL01000015">
    <property type="protein sequence ID" value="ERJ59057.1"/>
    <property type="molecule type" value="Genomic_DNA"/>
</dbReference>
<accession>U2HU89</accession>
<evidence type="ECO:0000256" key="1">
    <source>
        <dbReference type="SAM" id="Coils"/>
    </source>
</evidence>
<evidence type="ECO:0000313" key="3">
    <source>
        <dbReference type="Proteomes" id="UP000016584"/>
    </source>
</evidence>
<dbReference type="PATRIC" id="fig|1346330.5.peg.2387"/>
<dbReference type="AlphaFoldDB" id="U2HU89"/>
<gene>
    <name evidence="2" type="ORF">M472_09765</name>
</gene>
<evidence type="ECO:0000313" key="2">
    <source>
        <dbReference type="EMBL" id="ERJ59057.1"/>
    </source>
</evidence>
<reference evidence="2 3" key="1">
    <citation type="journal article" date="2013" name="Genome Announc.">
        <title>The Draft Genome Sequence of Sphingomonas paucimobilis Strain HER1398 (Proteobacteria), Host to the Giant PAU Phage, Indicates That It Is a Member of the Genus Sphingobacterium (Bacteroidetes).</title>
        <authorList>
            <person name="White R.A.III."/>
            <person name="Suttle C.A."/>
        </authorList>
    </citation>
    <scope>NUCLEOTIDE SEQUENCE [LARGE SCALE GENOMIC DNA]</scope>
    <source>
        <strain evidence="2 3">HER1398</strain>
    </source>
</reference>
<dbReference type="eggNOG" id="COG3015">
    <property type="taxonomic scope" value="Bacteria"/>
</dbReference>
<organism evidence="2 3">
    <name type="scientific">Sphingobacterium paucimobilis HER1398</name>
    <dbReference type="NCBI Taxonomy" id="1346330"/>
    <lineage>
        <taxon>Bacteria</taxon>
        <taxon>Pseudomonadati</taxon>
        <taxon>Bacteroidota</taxon>
        <taxon>Sphingobacteriia</taxon>
        <taxon>Sphingobacteriales</taxon>
        <taxon>Sphingobacteriaceae</taxon>
        <taxon>Sphingobacterium</taxon>
    </lineage>
</organism>
<feature type="coiled-coil region" evidence="1">
    <location>
        <begin position="44"/>
        <end position="71"/>
    </location>
</feature>
<protein>
    <submittedName>
        <fullName evidence="2">Uncharacterized protein</fullName>
    </submittedName>
</protein>
<name>U2HU89_9SPHI</name>
<proteinExistence type="predicted"/>
<comment type="caution">
    <text evidence="2">The sequence shown here is derived from an EMBL/GenBank/DDBJ whole genome shotgun (WGS) entry which is preliminary data.</text>
</comment>